<feature type="domain" description="ABC transporter" evidence="5">
    <location>
        <begin position="17"/>
        <end position="248"/>
    </location>
</feature>
<proteinExistence type="inferred from homology"/>
<dbReference type="SMART" id="SM00382">
    <property type="entry name" value="AAA"/>
    <property type="match status" value="1"/>
</dbReference>
<organism evidence="6 7">
    <name type="scientific">Xanthobacter flavus</name>
    <dbReference type="NCBI Taxonomy" id="281"/>
    <lineage>
        <taxon>Bacteria</taxon>
        <taxon>Pseudomonadati</taxon>
        <taxon>Pseudomonadota</taxon>
        <taxon>Alphaproteobacteria</taxon>
        <taxon>Hyphomicrobiales</taxon>
        <taxon>Xanthobacteraceae</taxon>
        <taxon>Xanthobacter</taxon>
    </lineage>
</organism>
<evidence type="ECO:0000259" key="5">
    <source>
        <dbReference type="PROSITE" id="PS50893"/>
    </source>
</evidence>
<comment type="similarity">
    <text evidence="1">Belongs to the ABC transporter superfamily.</text>
</comment>
<protein>
    <submittedName>
        <fullName evidence="6">NitT/TauT family transport system ATP-binding protein</fullName>
    </submittedName>
</protein>
<dbReference type="PANTHER" id="PTHR42788:SF13">
    <property type="entry name" value="ALIPHATIC SULFONATES IMPORT ATP-BINDING PROTEIN SSUB"/>
    <property type="match status" value="1"/>
</dbReference>
<dbReference type="InterPro" id="IPR003593">
    <property type="entry name" value="AAA+_ATPase"/>
</dbReference>
<evidence type="ECO:0000313" key="6">
    <source>
        <dbReference type="EMBL" id="MDR6334218.1"/>
    </source>
</evidence>
<dbReference type="SUPFAM" id="SSF52540">
    <property type="entry name" value="P-loop containing nucleoside triphosphate hydrolases"/>
    <property type="match status" value="1"/>
</dbReference>
<keyword evidence="4 6" id="KW-0067">ATP-binding</keyword>
<reference evidence="6 7" key="1">
    <citation type="submission" date="2023-07" db="EMBL/GenBank/DDBJ databases">
        <title>Genomic Encyclopedia of Type Strains, Phase IV (KMG-IV): sequencing the most valuable type-strain genomes for metagenomic binning, comparative biology and taxonomic classification.</title>
        <authorList>
            <person name="Goeker M."/>
        </authorList>
    </citation>
    <scope>NUCLEOTIDE SEQUENCE [LARGE SCALE GENOMIC DNA]</scope>
    <source>
        <strain evidence="6 7">DSM 338</strain>
    </source>
</reference>
<evidence type="ECO:0000256" key="4">
    <source>
        <dbReference type="ARBA" id="ARBA00022840"/>
    </source>
</evidence>
<sequence>MNAHVASMTDAPTMAYLSISGVRKTYGSPRGPVTALRGIDLEVNEGEFVSILGPSGCGKSTLLKCIAGLEDASAGKIAVDGRALKGPPQNMGIVFQRDVLLDWRTILDNVLITAEFAGLKGPAVRERALALLGRFGLGGFESRHPWELSGGMRQRAAICRALLCDPKLLLMDEPFGALDAMTRDDLNLELARIWQDTRKTVVFVTHGITEAIFLSDRVVMMDRNPGRIVEIIDIDLPRPRHLAVRESAEFGRYVAHVRHLFASLGVLKDDAP</sequence>
<accession>A0ABU1KHC0</accession>
<comment type="caution">
    <text evidence="6">The sequence shown here is derived from an EMBL/GenBank/DDBJ whole genome shotgun (WGS) entry which is preliminary data.</text>
</comment>
<dbReference type="PANTHER" id="PTHR42788">
    <property type="entry name" value="TAURINE IMPORT ATP-BINDING PROTEIN-RELATED"/>
    <property type="match status" value="1"/>
</dbReference>
<dbReference type="InterPro" id="IPR003439">
    <property type="entry name" value="ABC_transporter-like_ATP-bd"/>
</dbReference>
<dbReference type="PROSITE" id="PS50893">
    <property type="entry name" value="ABC_TRANSPORTER_2"/>
    <property type="match status" value="1"/>
</dbReference>
<dbReference type="CDD" id="cd03293">
    <property type="entry name" value="ABC_NrtD_SsuB_transporters"/>
    <property type="match status" value="1"/>
</dbReference>
<dbReference type="InterPro" id="IPR027417">
    <property type="entry name" value="P-loop_NTPase"/>
</dbReference>
<dbReference type="GO" id="GO:0005524">
    <property type="term" value="F:ATP binding"/>
    <property type="evidence" value="ECO:0007669"/>
    <property type="project" value="UniProtKB-KW"/>
</dbReference>
<evidence type="ECO:0000313" key="7">
    <source>
        <dbReference type="Proteomes" id="UP001245370"/>
    </source>
</evidence>
<name>A0ABU1KHC0_XANFL</name>
<dbReference type="InterPro" id="IPR017871">
    <property type="entry name" value="ABC_transporter-like_CS"/>
</dbReference>
<evidence type="ECO:0000256" key="3">
    <source>
        <dbReference type="ARBA" id="ARBA00022741"/>
    </source>
</evidence>
<keyword evidence="2" id="KW-0813">Transport</keyword>
<evidence type="ECO:0000256" key="2">
    <source>
        <dbReference type="ARBA" id="ARBA00022448"/>
    </source>
</evidence>
<evidence type="ECO:0000256" key="1">
    <source>
        <dbReference type="ARBA" id="ARBA00005417"/>
    </source>
</evidence>
<gene>
    <name evidence="6" type="ORF">GGQ86_002694</name>
</gene>
<dbReference type="Proteomes" id="UP001245370">
    <property type="component" value="Unassembled WGS sequence"/>
</dbReference>
<dbReference type="Gene3D" id="3.40.50.300">
    <property type="entry name" value="P-loop containing nucleotide triphosphate hydrolases"/>
    <property type="match status" value="1"/>
</dbReference>
<keyword evidence="3" id="KW-0547">Nucleotide-binding</keyword>
<keyword evidence="7" id="KW-1185">Reference proteome</keyword>
<dbReference type="Pfam" id="PF00005">
    <property type="entry name" value="ABC_tran"/>
    <property type="match status" value="1"/>
</dbReference>
<dbReference type="InterPro" id="IPR050166">
    <property type="entry name" value="ABC_transporter_ATP-bind"/>
</dbReference>
<dbReference type="EMBL" id="JAVDPY010000004">
    <property type="protein sequence ID" value="MDR6334218.1"/>
    <property type="molecule type" value="Genomic_DNA"/>
</dbReference>
<dbReference type="PROSITE" id="PS00211">
    <property type="entry name" value="ABC_TRANSPORTER_1"/>
    <property type="match status" value="1"/>
</dbReference>